<dbReference type="Gene3D" id="3.30.110.40">
    <property type="entry name" value="TusA-like domain"/>
    <property type="match status" value="1"/>
</dbReference>
<gene>
    <name evidence="1" type="ORF">GCM10010191_78730</name>
</gene>
<dbReference type="InterPro" id="IPR036868">
    <property type="entry name" value="TusA-like_sf"/>
</dbReference>
<proteinExistence type="predicted"/>
<dbReference type="Proteomes" id="UP001501231">
    <property type="component" value="Unassembled WGS sequence"/>
</dbReference>
<protein>
    <recommendedName>
        <fullName evidence="3">Sulfurtransferase TusA family protein</fullName>
    </recommendedName>
</protein>
<keyword evidence="2" id="KW-1185">Reference proteome</keyword>
<dbReference type="RefSeq" id="WP_344596200.1">
    <property type="nucleotide sequence ID" value="NZ_BAAARW010000037.1"/>
</dbReference>
<name>A0ABN3K587_9ACTN</name>
<sequence>MTCADTTGFVRALAYDRAWEGAMRMVGEPETGTGGAVVIDGGDRSCVRLLLELRGRLAEMPAGTIVHLIAADPAAPLDLAAWCHMTGHGYLGTVPPPYGDTPTYALRVAAAPRPTRPESPWRPQS</sequence>
<evidence type="ECO:0008006" key="3">
    <source>
        <dbReference type="Google" id="ProtNLM"/>
    </source>
</evidence>
<dbReference type="SUPFAM" id="SSF64307">
    <property type="entry name" value="SirA-like"/>
    <property type="match status" value="1"/>
</dbReference>
<evidence type="ECO:0000313" key="1">
    <source>
        <dbReference type="EMBL" id="GAA2449380.1"/>
    </source>
</evidence>
<organism evidence="1 2">
    <name type="scientific">Actinomadura vinacea</name>
    <dbReference type="NCBI Taxonomy" id="115336"/>
    <lineage>
        <taxon>Bacteria</taxon>
        <taxon>Bacillati</taxon>
        <taxon>Actinomycetota</taxon>
        <taxon>Actinomycetes</taxon>
        <taxon>Streptosporangiales</taxon>
        <taxon>Thermomonosporaceae</taxon>
        <taxon>Actinomadura</taxon>
    </lineage>
</organism>
<reference evidence="1 2" key="1">
    <citation type="journal article" date="2019" name="Int. J. Syst. Evol. Microbiol.">
        <title>The Global Catalogue of Microorganisms (GCM) 10K type strain sequencing project: providing services to taxonomists for standard genome sequencing and annotation.</title>
        <authorList>
            <consortium name="The Broad Institute Genomics Platform"/>
            <consortium name="The Broad Institute Genome Sequencing Center for Infectious Disease"/>
            <person name="Wu L."/>
            <person name="Ma J."/>
        </authorList>
    </citation>
    <scope>NUCLEOTIDE SEQUENCE [LARGE SCALE GENOMIC DNA]</scope>
    <source>
        <strain evidence="1 2">JCM 3325</strain>
    </source>
</reference>
<comment type="caution">
    <text evidence="1">The sequence shown here is derived from an EMBL/GenBank/DDBJ whole genome shotgun (WGS) entry which is preliminary data.</text>
</comment>
<dbReference type="EMBL" id="BAAARW010000037">
    <property type="protein sequence ID" value="GAA2449380.1"/>
    <property type="molecule type" value="Genomic_DNA"/>
</dbReference>
<accession>A0ABN3K587</accession>
<evidence type="ECO:0000313" key="2">
    <source>
        <dbReference type="Proteomes" id="UP001501231"/>
    </source>
</evidence>